<dbReference type="Proteomes" id="UP001597506">
    <property type="component" value="Unassembled WGS sequence"/>
</dbReference>
<dbReference type="Gene3D" id="2.40.30.10">
    <property type="entry name" value="Translation factors"/>
    <property type="match status" value="1"/>
</dbReference>
<evidence type="ECO:0000313" key="19">
    <source>
        <dbReference type="Proteomes" id="UP001597506"/>
    </source>
</evidence>
<comment type="cofactor">
    <cofactor evidence="15">
        <name>heme b</name>
        <dbReference type="ChEBI" id="CHEBI:60344"/>
    </cofactor>
    <text evidence="15">Binds 1 heme b (iron(II)-protoporphyrin IX) group per subunit.</text>
</comment>
<dbReference type="InterPro" id="IPR012292">
    <property type="entry name" value="Globin/Proto"/>
</dbReference>
<dbReference type="InterPro" id="IPR001709">
    <property type="entry name" value="Flavoprot_Pyr_Nucl_cyt_Rdtase"/>
</dbReference>
<keyword evidence="9 15" id="KW-0521">NADP</keyword>
<evidence type="ECO:0000256" key="15">
    <source>
        <dbReference type="HAMAP-Rule" id="MF_01252"/>
    </source>
</evidence>
<reference evidence="19" key="1">
    <citation type="journal article" date="2019" name="Int. J. Syst. Evol. Microbiol.">
        <title>The Global Catalogue of Microorganisms (GCM) 10K type strain sequencing project: providing services to taxonomists for standard genome sequencing and annotation.</title>
        <authorList>
            <consortium name="The Broad Institute Genomics Platform"/>
            <consortium name="The Broad Institute Genome Sequencing Center for Infectious Disease"/>
            <person name="Wu L."/>
            <person name="Ma J."/>
        </authorList>
    </citation>
    <scope>NUCLEOTIDE SEQUENCE [LARGE SCALE GENOMIC DNA]</scope>
    <source>
        <strain evidence="19">KCTC 3913</strain>
    </source>
</reference>
<dbReference type="Pfam" id="PF00175">
    <property type="entry name" value="NAD_binding_1"/>
    <property type="match status" value="1"/>
</dbReference>
<dbReference type="Pfam" id="PF00970">
    <property type="entry name" value="FAD_binding_6"/>
    <property type="match status" value="1"/>
</dbReference>
<comment type="similarity">
    <text evidence="2 15">Belongs to the globin family. Two-domain flavohemoproteins subfamily.</text>
</comment>
<evidence type="ECO:0000256" key="2">
    <source>
        <dbReference type="ARBA" id="ARBA00008414"/>
    </source>
</evidence>
<proteinExistence type="inferred from homology"/>
<dbReference type="RefSeq" id="WP_377932141.1">
    <property type="nucleotide sequence ID" value="NZ_JBHUMF010000002.1"/>
</dbReference>
<dbReference type="PRINTS" id="PR00406">
    <property type="entry name" value="CYTB5RDTASE"/>
</dbReference>
<keyword evidence="8 15" id="KW-0274">FAD</keyword>
<dbReference type="PANTHER" id="PTHR43396">
    <property type="entry name" value="FLAVOHEMOPROTEIN"/>
    <property type="match status" value="1"/>
</dbReference>
<dbReference type="InterPro" id="IPR009050">
    <property type="entry name" value="Globin-like_sf"/>
</dbReference>
<evidence type="ECO:0000256" key="6">
    <source>
        <dbReference type="ARBA" id="ARBA00022630"/>
    </source>
</evidence>
<dbReference type="CDD" id="cd14777">
    <property type="entry name" value="Yhb1-globin-like"/>
    <property type="match status" value="1"/>
</dbReference>
<evidence type="ECO:0000256" key="8">
    <source>
        <dbReference type="ARBA" id="ARBA00022827"/>
    </source>
</evidence>
<dbReference type="InterPro" id="IPR023950">
    <property type="entry name" value="Hmp"/>
</dbReference>
<comment type="catalytic activity">
    <reaction evidence="14 15">
        <text>2 nitric oxide + NADPH + 2 O2 = 2 nitrate + NADP(+) + H(+)</text>
        <dbReference type="Rhea" id="RHEA:19465"/>
        <dbReference type="ChEBI" id="CHEBI:15378"/>
        <dbReference type="ChEBI" id="CHEBI:15379"/>
        <dbReference type="ChEBI" id="CHEBI:16480"/>
        <dbReference type="ChEBI" id="CHEBI:17632"/>
        <dbReference type="ChEBI" id="CHEBI:57783"/>
        <dbReference type="ChEBI" id="CHEBI:58349"/>
        <dbReference type="EC" id="1.14.12.17"/>
    </reaction>
</comment>
<feature type="site" description="Involved in heme-bound ligand stabilization and O-O bond activation" evidence="15">
    <location>
        <position position="29"/>
    </location>
</feature>
<comment type="domain">
    <text evidence="15">Consists of two distinct domains; an N-terminal heme-containing oxygen-binding domain and a C-terminal reductase domain with binding sites for FAD and NAD(P)H.</text>
</comment>
<dbReference type="PROSITE" id="PS51384">
    <property type="entry name" value="FAD_FR"/>
    <property type="match status" value="1"/>
</dbReference>
<dbReference type="EMBL" id="JBHUMF010000002">
    <property type="protein sequence ID" value="MFD2679475.1"/>
    <property type="molecule type" value="Genomic_DNA"/>
</dbReference>
<dbReference type="InterPro" id="IPR017938">
    <property type="entry name" value="Riboflavin_synthase-like_b-brl"/>
</dbReference>
<feature type="site" description="Influences the redox potential of the prosthetic heme and FAD groups" evidence="15">
    <location>
        <position position="84"/>
    </location>
</feature>
<evidence type="ECO:0000256" key="9">
    <source>
        <dbReference type="ARBA" id="ARBA00022857"/>
    </source>
</evidence>
<dbReference type="EC" id="1.14.12.17" evidence="15"/>
<dbReference type="SUPFAM" id="SSF52343">
    <property type="entry name" value="Ferredoxin reductase-like, C-terminal NADP-linked domain"/>
    <property type="match status" value="1"/>
</dbReference>
<dbReference type="SUPFAM" id="SSF46458">
    <property type="entry name" value="Globin-like"/>
    <property type="match status" value="1"/>
</dbReference>
<keyword evidence="11 15" id="KW-0408">Iron</keyword>
<evidence type="ECO:0000256" key="3">
    <source>
        <dbReference type="ARBA" id="ARBA00022448"/>
    </source>
</evidence>
<dbReference type="PANTHER" id="PTHR43396:SF3">
    <property type="entry name" value="FLAVOHEMOPROTEIN"/>
    <property type="match status" value="1"/>
</dbReference>
<name>A0ABW5RLC9_9BACI</name>
<evidence type="ECO:0000256" key="10">
    <source>
        <dbReference type="ARBA" id="ARBA00023002"/>
    </source>
</evidence>
<keyword evidence="7 15" id="KW-0479">Metal-binding</keyword>
<comment type="similarity">
    <text evidence="1 15">In the C-terminal section; belongs to the flavoprotein pyridine nucleotide cytochrome reductase family.</text>
</comment>
<feature type="domain" description="Globin" evidence="16">
    <location>
        <begin position="1"/>
        <end position="138"/>
    </location>
</feature>
<feature type="binding site" evidence="15">
    <location>
        <begin position="397"/>
        <end position="400"/>
    </location>
    <ligand>
        <name>FAD</name>
        <dbReference type="ChEBI" id="CHEBI:57692"/>
    </ligand>
</feature>
<gene>
    <name evidence="18" type="primary">hmpA</name>
    <name evidence="15" type="synonym">hmp</name>
    <name evidence="18" type="ORF">ACFSUL_01790</name>
</gene>
<feature type="binding site" evidence="15">
    <location>
        <position position="190"/>
    </location>
    <ligand>
        <name>FAD</name>
        <dbReference type="ChEBI" id="CHEBI:57692"/>
    </ligand>
</feature>
<feature type="binding site" description="proximal binding residue" evidence="15">
    <location>
        <position position="85"/>
    </location>
    <ligand>
        <name>heme b</name>
        <dbReference type="ChEBI" id="CHEBI:60344"/>
    </ligand>
    <ligandPart>
        <name>Fe</name>
        <dbReference type="ChEBI" id="CHEBI:18248"/>
    </ligandPart>
</feature>
<comment type="caution">
    <text evidence="15">Lacks conserved residue(s) required for the propagation of feature annotation.</text>
</comment>
<dbReference type="CDD" id="cd06184">
    <property type="entry name" value="flavohem_like_fad_nad_binding"/>
    <property type="match status" value="1"/>
</dbReference>
<keyword evidence="19" id="KW-1185">Reference proteome</keyword>
<keyword evidence="12 15" id="KW-0520">NAD</keyword>
<keyword evidence="5 15" id="KW-0561">Oxygen transport</keyword>
<dbReference type="PROSITE" id="PS01033">
    <property type="entry name" value="GLOBIN"/>
    <property type="match status" value="1"/>
</dbReference>
<dbReference type="GO" id="GO:0008941">
    <property type="term" value="F:nitric oxide dioxygenase NAD(P)H activity"/>
    <property type="evidence" value="ECO:0007669"/>
    <property type="project" value="UniProtKB-EC"/>
</dbReference>
<feature type="active site" description="Charge relay system" evidence="15">
    <location>
        <position position="137"/>
    </location>
</feature>
<dbReference type="Pfam" id="PF00042">
    <property type="entry name" value="Globin"/>
    <property type="match status" value="1"/>
</dbReference>
<feature type="region of interest" description="Reductase" evidence="15">
    <location>
        <begin position="149"/>
        <end position="419"/>
    </location>
</feature>
<dbReference type="InterPro" id="IPR008333">
    <property type="entry name" value="Cbr1-like_FAD-bd_dom"/>
</dbReference>
<dbReference type="Gene3D" id="1.10.490.10">
    <property type="entry name" value="Globins"/>
    <property type="match status" value="1"/>
</dbReference>
<sequence length="419" mass="47202">MLSPEKIKIIKSTVPVLEEHGEAITTRFYQRLFENHPELLNVFNQANQKQGRQQTALANAVYAAAAHIDNLEEILDNVKLIAHKHVSLGIKPEQYPIVGENLLKAMKEVLGDAATDEVIDAWSDAYGIIADAFIGIEADLYQQAKEQPGGWAGYRKFVVDKKVKESNVITSFYLKPEDQKQIAKFKSGQYLGVKVEIPGKDYTQLREYSISDSSGKDYYRISVKREDELPNHPEGVVSNYLHSHVQEGDVIEVSAPAGVFTLDTESNLPVVFISGGVGITPLMSMFNSLVESNSKKDIYFIHAAINGDYHAFKDHVKQRSSEKENIKSLVCYEKPTEEDRQNQSFDKEGFIDLEWLQSVLPSNEAKFYFCGPLPFMKAIYGALKKWNVPEENIHYEFFGPAGTLDVEVDFEPALSDHDE</sequence>
<keyword evidence="3 15" id="KW-0813">Transport</keyword>
<comment type="function">
    <text evidence="15">Is involved in NO detoxification in an aerobic process, termed nitric oxide dioxygenase (NOD) reaction that utilizes O(2) and NAD(P)H to convert NO to nitrate, which protects the bacterium from various noxious nitrogen compounds. Therefore, plays a central role in the inducible response to nitrosative stress.</text>
</comment>
<evidence type="ECO:0000259" key="16">
    <source>
        <dbReference type="PROSITE" id="PS01033"/>
    </source>
</evidence>
<dbReference type="InterPro" id="IPR000971">
    <property type="entry name" value="Globin"/>
</dbReference>
<evidence type="ECO:0000256" key="11">
    <source>
        <dbReference type="ARBA" id="ARBA00023004"/>
    </source>
</evidence>
<feature type="domain" description="FAD-binding FR-type" evidence="17">
    <location>
        <begin position="152"/>
        <end position="263"/>
    </location>
</feature>
<feature type="active site" description="Charge relay system" evidence="15">
    <location>
        <position position="95"/>
    </location>
</feature>
<dbReference type="HAMAP" id="MF_01252">
    <property type="entry name" value="Hmp"/>
    <property type="match status" value="1"/>
</dbReference>
<keyword evidence="4 15" id="KW-0349">Heme</keyword>
<evidence type="ECO:0000256" key="7">
    <source>
        <dbReference type="ARBA" id="ARBA00022723"/>
    </source>
</evidence>
<evidence type="ECO:0000256" key="14">
    <source>
        <dbReference type="ARBA" id="ARBA00049433"/>
    </source>
</evidence>
<dbReference type="Gene3D" id="3.40.50.80">
    <property type="entry name" value="Nucleotide-binding domain of ferredoxin-NADP reductase (FNR) module"/>
    <property type="match status" value="1"/>
</dbReference>
<evidence type="ECO:0000313" key="18">
    <source>
        <dbReference type="EMBL" id="MFD2679475.1"/>
    </source>
</evidence>
<dbReference type="PRINTS" id="PR00371">
    <property type="entry name" value="FPNCR"/>
</dbReference>
<keyword evidence="6 15" id="KW-0285">Flavoprotein</keyword>
<dbReference type="SUPFAM" id="SSF63380">
    <property type="entry name" value="Riboflavin synthase domain-like"/>
    <property type="match status" value="1"/>
</dbReference>
<evidence type="ECO:0000256" key="1">
    <source>
        <dbReference type="ARBA" id="ARBA00006401"/>
    </source>
</evidence>
<dbReference type="InterPro" id="IPR001433">
    <property type="entry name" value="OxRdtase_FAD/NAD-bd"/>
</dbReference>
<feature type="site" description="Influences the redox potential of the prosthetic heme and FAD groups" evidence="15">
    <location>
        <position position="396"/>
    </location>
</feature>
<comment type="catalytic activity">
    <reaction evidence="13 15">
        <text>2 nitric oxide + NADH + 2 O2 = 2 nitrate + NAD(+) + H(+)</text>
        <dbReference type="Rhea" id="RHEA:19469"/>
        <dbReference type="ChEBI" id="CHEBI:15378"/>
        <dbReference type="ChEBI" id="CHEBI:15379"/>
        <dbReference type="ChEBI" id="CHEBI:16480"/>
        <dbReference type="ChEBI" id="CHEBI:17632"/>
        <dbReference type="ChEBI" id="CHEBI:57540"/>
        <dbReference type="ChEBI" id="CHEBI:57945"/>
        <dbReference type="EC" id="1.14.12.17"/>
    </reaction>
</comment>
<protein>
    <recommendedName>
        <fullName evidence="15">Flavohemoprotein</fullName>
    </recommendedName>
    <alternativeName>
        <fullName evidence="15">Flavohemoglobin</fullName>
    </alternativeName>
    <alternativeName>
        <fullName evidence="15">Hemoglobin-like protein</fullName>
    </alternativeName>
    <alternativeName>
        <fullName evidence="15">Nitric oxide dioxygenase</fullName>
        <shortName evidence="15">NO oxygenase</shortName>
        <shortName evidence="15">NOD</shortName>
        <ecNumber evidence="15">1.14.12.17</ecNumber>
    </alternativeName>
</protein>
<feature type="binding site" evidence="15">
    <location>
        <begin position="276"/>
        <end position="281"/>
    </location>
    <ligand>
        <name>NADP(+)</name>
        <dbReference type="ChEBI" id="CHEBI:58349"/>
    </ligand>
</feature>
<comment type="cofactor">
    <cofactor evidence="15">
        <name>FAD</name>
        <dbReference type="ChEBI" id="CHEBI:57692"/>
    </cofactor>
    <text evidence="15">Binds 1 FAD per subunit.</text>
</comment>
<keyword evidence="10 15" id="KW-0560">Oxidoreductase</keyword>
<organism evidence="18 19">
    <name type="scientific">Bacillus seohaeanensis</name>
    <dbReference type="NCBI Taxonomy" id="284580"/>
    <lineage>
        <taxon>Bacteria</taxon>
        <taxon>Bacillati</taxon>
        <taxon>Bacillota</taxon>
        <taxon>Bacilli</taxon>
        <taxon>Bacillales</taxon>
        <taxon>Bacillaceae</taxon>
        <taxon>Bacillus</taxon>
    </lineage>
</organism>
<evidence type="ECO:0000256" key="5">
    <source>
        <dbReference type="ARBA" id="ARBA00022621"/>
    </source>
</evidence>
<comment type="caution">
    <text evidence="18">The sequence shown here is derived from an EMBL/GenBank/DDBJ whole genome shotgun (WGS) entry which is preliminary data.</text>
</comment>
<evidence type="ECO:0000256" key="13">
    <source>
        <dbReference type="ARBA" id="ARBA00048649"/>
    </source>
</evidence>
<evidence type="ECO:0000256" key="12">
    <source>
        <dbReference type="ARBA" id="ARBA00023027"/>
    </source>
</evidence>
<dbReference type="NCBIfam" id="NF009805">
    <property type="entry name" value="PRK13289.1"/>
    <property type="match status" value="1"/>
</dbReference>
<evidence type="ECO:0000259" key="17">
    <source>
        <dbReference type="PROSITE" id="PS51384"/>
    </source>
</evidence>
<dbReference type="InterPro" id="IPR039261">
    <property type="entry name" value="FNR_nucleotide-bd"/>
</dbReference>
<evidence type="ECO:0000256" key="4">
    <source>
        <dbReference type="ARBA" id="ARBA00022617"/>
    </source>
</evidence>
<keyword evidence="15" id="KW-0216">Detoxification</keyword>
<dbReference type="InterPro" id="IPR017927">
    <property type="entry name" value="FAD-bd_FR_type"/>
</dbReference>
<accession>A0ABW5RLC9</accession>